<reference evidence="2" key="1">
    <citation type="submission" date="2022-01" db="EMBL/GenBank/DDBJ databases">
        <authorList>
            <person name="King R."/>
        </authorList>
    </citation>
    <scope>NUCLEOTIDE SEQUENCE</scope>
</reference>
<dbReference type="EMBL" id="OU900095">
    <property type="protein sequence ID" value="CAG9859371.1"/>
    <property type="molecule type" value="Genomic_DNA"/>
</dbReference>
<dbReference type="Proteomes" id="UP001153712">
    <property type="component" value="Chromosome 2"/>
</dbReference>
<dbReference type="AlphaFoldDB" id="A0A9N9TP20"/>
<accession>A0A9N9TP20</accession>
<evidence type="ECO:0000313" key="2">
    <source>
        <dbReference type="EMBL" id="CAG9859371.1"/>
    </source>
</evidence>
<keyword evidence="1" id="KW-0812">Transmembrane</keyword>
<evidence type="ECO:0000313" key="3">
    <source>
        <dbReference type="Proteomes" id="UP001153712"/>
    </source>
</evidence>
<keyword evidence="3" id="KW-1185">Reference proteome</keyword>
<evidence type="ECO:0000256" key="1">
    <source>
        <dbReference type="SAM" id="Phobius"/>
    </source>
</evidence>
<feature type="transmembrane region" description="Helical" evidence="1">
    <location>
        <begin position="353"/>
        <end position="376"/>
    </location>
</feature>
<name>A0A9N9TP20_PHYSR</name>
<sequence length="411" mass="46275">MAAYTGSDPFAWPFKEIQPENYHVDTMSNYFDQKEDSTVYNDEENSSNFFEDLLRKLKEEKPTSTVAPTQTAVTEMASEMAASGSLESIYKANQEDFLADGGQGRTSLVPRNFFPSVTSVFKTDPETTESLFISNLSSEVTDKPFLYSDKIVDSILNDTKGVHTLYTTCTNRTATASSRTTTLASLFNLGSEEKKAGYSAESAISCEVKPPDTPLIFNKFKNNYFDFTTLVEEKKFNHSFVNDATTMVVTETTTDSFRLDNMNDMNNMNNTNDTFEMDRMNNSFGLNEMPILKNKFQMSFDEITTPYNDNGYENEGFTSTIISSSTEAVINTTSEHKRVFVHAMEESEVNNCYFYIILIVVILILLSVIAGVFLFYKKIKGAKGSGYQVSQMRDYTNAKNANETDNDMVNI</sequence>
<protein>
    <submittedName>
        <fullName evidence="2">Uncharacterized protein</fullName>
    </submittedName>
</protein>
<gene>
    <name evidence="2" type="ORF">PHYEVI_LOCUS5745</name>
</gene>
<keyword evidence="1" id="KW-1133">Transmembrane helix</keyword>
<proteinExistence type="predicted"/>
<keyword evidence="1" id="KW-0472">Membrane</keyword>
<organism evidence="2 3">
    <name type="scientific">Phyllotreta striolata</name>
    <name type="common">Striped flea beetle</name>
    <name type="synonym">Crioceris striolata</name>
    <dbReference type="NCBI Taxonomy" id="444603"/>
    <lineage>
        <taxon>Eukaryota</taxon>
        <taxon>Metazoa</taxon>
        <taxon>Ecdysozoa</taxon>
        <taxon>Arthropoda</taxon>
        <taxon>Hexapoda</taxon>
        <taxon>Insecta</taxon>
        <taxon>Pterygota</taxon>
        <taxon>Neoptera</taxon>
        <taxon>Endopterygota</taxon>
        <taxon>Coleoptera</taxon>
        <taxon>Polyphaga</taxon>
        <taxon>Cucujiformia</taxon>
        <taxon>Chrysomeloidea</taxon>
        <taxon>Chrysomelidae</taxon>
        <taxon>Galerucinae</taxon>
        <taxon>Alticini</taxon>
        <taxon>Phyllotreta</taxon>
    </lineage>
</organism>